<comment type="caution">
    <text evidence="1">The sequence shown here is derived from an EMBL/GenBank/DDBJ whole genome shotgun (WGS) entry which is preliminary data.</text>
</comment>
<sequence>MRCPIGSYITEDRFLEEWIKFTMGEYWIALPESDGSLIHRQDFLIFPAPGEGRSIMGIPFSLEAGFIAVVDAGYTRQRQQKMHRQAQQHIAVELGPDSARVMSTQGV</sequence>
<reference evidence="1" key="1">
    <citation type="submission" date="2019-08" db="EMBL/GenBank/DDBJ databases">
        <authorList>
            <person name="Kucharzyk K."/>
            <person name="Murdoch R.W."/>
            <person name="Higgins S."/>
            <person name="Loffler F."/>
        </authorList>
    </citation>
    <scope>NUCLEOTIDE SEQUENCE</scope>
</reference>
<name>A0A645JCA2_9ZZZZ</name>
<protein>
    <submittedName>
        <fullName evidence="1">Uncharacterized protein</fullName>
    </submittedName>
</protein>
<dbReference type="EMBL" id="VSSQ01137769">
    <property type="protein sequence ID" value="MPN61318.1"/>
    <property type="molecule type" value="Genomic_DNA"/>
</dbReference>
<organism evidence="1">
    <name type="scientific">bioreactor metagenome</name>
    <dbReference type="NCBI Taxonomy" id="1076179"/>
    <lineage>
        <taxon>unclassified sequences</taxon>
        <taxon>metagenomes</taxon>
        <taxon>ecological metagenomes</taxon>
    </lineage>
</organism>
<proteinExistence type="predicted"/>
<evidence type="ECO:0000313" key="1">
    <source>
        <dbReference type="EMBL" id="MPN61318.1"/>
    </source>
</evidence>
<accession>A0A645JCA2</accession>
<dbReference type="AlphaFoldDB" id="A0A645JCA2"/>
<gene>
    <name evidence="1" type="ORF">SDC9_209054</name>
</gene>